<keyword evidence="3" id="KW-1185">Reference proteome</keyword>
<dbReference type="AlphaFoldDB" id="A0A5J9SCA5"/>
<organism evidence="2 3">
    <name type="scientific">Eragrostis curvula</name>
    <name type="common">weeping love grass</name>
    <dbReference type="NCBI Taxonomy" id="38414"/>
    <lineage>
        <taxon>Eukaryota</taxon>
        <taxon>Viridiplantae</taxon>
        <taxon>Streptophyta</taxon>
        <taxon>Embryophyta</taxon>
        <taxon>Tracheophyta</taxon>
        <taxon>Spermatophyta</taxon>
        <taxon>Magnoliopsida</taxon>
        <taxon>Liliopsida</taxon>
        <taxon>Poales</taxon>
        <taxon>Poaceae</taxon>
        <taxon>PACMAD clade</taxon>
        <taxon>Chloridoideae</taxon>
        <taxon>Eragrostideae</taxon>
        <taxon>Eragrostidinae</taxon>
        <taxon>Eragrostis</taxon>
    </lineage>
</organism>
<proteinExistence type="predicted"/>
<comment type="caution">
    <text evidence="2">The sequence shown here is derived from an EMBL/GenBank/DDBJ whole genome shotgun (WGS) entry which is preliminary data.</text>
</comment>
<evidence type="ECO:0000256" key="1">
    <source>
        <dbReference type="SAM" id="MobiDB-lite"/>
    </source>
</evidence>
<evidence type="ECO:0000313" key="3">
    <source>
        <dbReference type="Proteomes" id="UP000324897"/>
    </source>
</evidence>
<sequence>MTSQDSSPRRPLQDSSNRKYDDPSSPLPRISRFSSLPFASGGVKAGCEQAAMAGPLLGLGRSSGHEPGAARSGVGDGGSASGRAPAHVLMLSSVAHGLCGVMGLLVSCLSSFKNLERHLDLGYNCLVTLRKDKALDRSRRNTILRDHLKNLVPFTEEWLAVMEACRQKSGTAALEWRMQTASQGQ</sequence>
<feature type="non-terminal residue" evidence="2">
    <location>
        <position position="1"/>
    </location>
</feature>
<dbReference type="Gramene" id="TVT96890">
    <property type="protein sequence ID" value="TVT96890"/>
    <property type="gene ID" value="EJB05_57887"/>
</dbReference>
<dbReference type="EMBL" id="RWGY01001117">
    <property type="protein sequence ID" value="TVT96890.1"/>
    <property type="molecule type" value="Genomic_DNA"/>
</dbReference>
<evidence type="ECO:0000313" key="2">
    <source>
        <dbReference type="EMBL" id="TVT96890.1"/>
    </source>
</evidence>
<gene>
    <name evidence="2" type="ORF">EJB05_57887</name>
</gene>
<feature type="compositionally biased region" description="Basic and acidic residues" evidence="1">
    <location>
        <begin position="7"/>
        <end position="22"/>
    </location>
</feature>
<feature type="region of interest" description="Disordered" evidence="1">
    <location>
        <begin position="1"/>
        <end position="31"/>
    </location>
</feature>
<accession>A0A5J9SCA5</accession>
<dbReference type="Proteomes" id="UP000324897">
    <property type="component" value="Unassembled WGS sequence"/>
</dbReference>
<feature type="region of interest" description="Disordered" evidence="1">
    <location>
        <begin position="58"/>
        <end position="79"/>
    </location>
</feature>
<dbReference type="OrthoDB" id="1931260at2759"/>
<protein>
    <submittedName>
        <fullName evidence="2">Uncharacterized protein</fullName>
    </submittedName>
</protein>
<reference evidence="2 3" key="1">
    <citation type="journal article" date="2019" name="Sci. Rep.">
        <title>A high-quality genome of Eragrostis curvula grass provides insights into Poaceae evolution and supports new strategies to enhance forage quality.</title>
        <authorList>
            <person name="Carballo J."/>
            <person name="Santos B.A.C.M."/>
            <person name="Zappacosta D."/>
            <person name="Garbus I."/>
            <person name="Selva J.P."/>
            <person name="Gallo C.A."/>
            <person name="Diaz A."/>
            <person name="Albertini E."/>
            <person name="Caccamo M."/>
            <person name="Echenique V."/>
        </authorList>
    </citation>
    <scope>NUCLEOTIDE SEQUENCE [LARGE SCALE GENOMIC DNA]</scope>
    <source>
        <strain evidence="3">cv. Victoria</strain>
        <tissue evidence="2">Leaf</tissue>
    </source>
</reference>
<name>A0A5J9SCA5_9POAL</name>